<dbReference type="InParanoid" id="A9WFM1"/>
<organism evidence="7 8">
    <name type="scientific">Chloroflexus aurantiacus (strain ATCC 29366 / DSM 635 / J-10-fl)</name>
    <dbReference type="NCBI Taxonomy" id="324602"/>
    <lineage>
        <taxon>Bacteria</taxon>
        <taxon>Bacillati</taxon>
        <taxon>Chloroflexota</taxon>
        <taxon>Chloroflexia</taxon>
        <taxon>Chloroflexales</taxon>
        <taxon>Chloroflexineae</taxon>
        <taxon>Chloroflexaceae</taxon>
        <taxon>Chloroflexus</taxon>
    </lineage>
</organism>
<dbReference type="InterPro" id="IPR012263">
    <property type="entry name" value="M_m6A_EcoRV"/>
</dbReference>
<keyword evidence="3 7" id="KW-0489">Methyltransferase</keyword>
<dbReference type="EC" id="2.1.1.72" evidence="2"/>
<dbReference type="GO" id="GO:0009307">
    <property type="term" value="P:DNA restriction-modification system"/>
    <property type="evidence" value="ECO:0007669"/>
    <property type="project" value="InterPro"/>
</dbReference>
<dbReference type="GO" id="GO:1904047">
    <property type="term" value="F:S-adenosyl-L-methionine binding"/>
    <property type="evidence" value="ECO:0000318"/>
    <property type="project" value="GO_Central"/>
</dbReference>
<dbReference type="REBASE" id="16864">
    <property type="entry name" value="M.CauJORF721P"/>
</dbReference>
<reference evidence="8" key="1">
    <citation type="journal article" date="2011" name="BMC Genomics">
        <title>Complete genome sequence of the filamentous anoxygenic phototrophic bacterium Chloroflexus aurantiacus.</title>
        <authorList>
            <person name="Tang K.H."/>
            <person name="Barry K."/>
            <person name="Chertkov O."/>
            <person name="Dalin E."/>
            <person name="Han C.S."/>
            <person name="Hauser L.J."/>
            <person name="Honchak B.M."/>
            <person name="Karbach L.E."/>
            <person name="Land M.L."/>
            <person name="Lapidus A."/>
            <person name="Larimer F.W."/>
            <person name="Mikhailova N."/>
            <person name="Pitluck S."/>
            <person name="Pierson B.K."/>
            <person name="Blankenship R.E."/>
        </authorList>
    </citation>
    <scope>NUCLEOTIDE SEQUENCE [LARGE SCALE GENOMIC DNA]</scope>
    <source>
        <strain evidence="8">ATCC 29366 / DSM 635 / J-10-fl</strain>
    </source>
</reference>
<keyword evidence="4" id="KW-0808">Transferase</keyword>
<evidence type="ECO:0000256" key="1">
    <source>
        <dbReference type="ARBA" id="ARBA00006594"/>
    </source>
</evidence>
<evidence type="ECO:0000313" key="8">
    <source>
        <dbReference type="Proteomes" id="UP000002008"/>
    </source>
</evidence>
<evidence type="ECO:0000313" key="7">
    <source>
        <dbReference type="EMBL" id="ABY33959.1"/>
    </source>
</evidence>
<dbReference type="KEGG" id="cau:Caur_0721"/>
<dbReference type="SUPFAM" id="SSF53335">
    <property type="entry name" value="S-adenosyl-L-methionine-dependent methyltransferases"/>
    <property type="match status" value="1"/>
</dbReference>
<dbReference type="InterPro" id="IPR012327">
    <property type="entry name" value="MeTrfase_D12"/>
</dbReference>
<dbReference type="PANTHER" id="PTHR30481:SF2">
    <property type="entry name" value="SITE-SPECIFIC DNA-METHYLTRANSFERASE (ADENINE-SPECIFIC)"/>
    <property type="match status" value="1"/>
</dbReference>
<dbReference type="PIRSF" id="PIRSF000398">
    <property type="entry name" value="M_m6A_EcoRV"/>
    <property type="match status" value="1"/>
</dbReference>
<dbReference type="Gene3D" id="3.40.50.150">
    <property type="entry name" value="Vaccinia Virus protein VP39"/>
    <property type="match status" value="1"/>
</dbReference>
<dbReference type="HOGENOM" id="CLU_063430_4_0_0"/>
<protein>
    <recommendedName>
        <fullName evidence="2">site-specific DNA-methyltransferase (adenine-specific)</fullName>
        <ecNumber evidence="2">2.1.1.72</ecNumber>
    </recommendedName>
</protein>
<dbReference type="PRINTS" id="PR00505">
    <property type="entry name" value="D12N6MTFRASE"/>
</dbReference>
<dbReference type="GO" id="GO:0009007">
    <property type="term" value="F:site-specific DNA-methyltransferase (adenine-specific) activity"/>
    <property type="evidence" value="ECO:0000318"/>
    <property type="project" value="GO_Central"/>
</dbReference>
<dbReference type="Proteomes" id="UP000002008">
    <property type="component" value="Chromosome"/>
</dbReference>
<evidence type="ECO:0000256" key="2">
    <source>
        <dbReference type="ARBA" id="ARBA00011900"/>
    </source>
</evidence>
<comment type="similarity">
    <text evidence="1">Belongs to the N(4)/N(6)-methyltransferase family.</text>
</comment>
<dbReference type="GO" id="GO:0032259">
    <property type="term" value="P:methylation"/>
    <property type="evidence" value="ECO:0007669"/>
    <property type="project" value="UniProtKB-KW"/>
</dbReference>
<dbReference type="eggNOG" id="COG0338">
    <property type="taxonomic scope" value="Bacteria"/>
</dbReference>
<gene>
    <name evidence="7" type="ordered locus">Caur_0721</name>
</gene>
<name>A9WFM1_CHLAA</name>
<keyword evidence="8" id="KW-1185">Reference proteome</keyword>
<dbReference type="Pfam" id="PF02086">
    <property type="entry name" value="MethyltransfD12"/>
    <property type="match status" value="1"/>
</dbReference>
<comment type="catalytic activity">
    <reaction evidence="6">
        <text>a 2'-deoxyadenosine in DNA + S-adenosyl-L-methionine = an N(6)-methyl-2'-deoxyadenosine in DNA + S-adenosyl-L-homocysteine + H(+)</text>
        <dbReference type="Rhea" id="RHEA:15197"/>
        <dbReference type="Rhea" id="RHEA-COMP:12418"/>
        <dbReference type="Rhea" id="RHEA-COMP:12419"/>
        <dbReference type="ChEBI" id="CHEBI:15378"/>
        <dbReference type="ChEBI" id="CHEBI:57856"/>
        <dbReference type="ChEBI" id="CHEBI:59789"/>
        <dbReference type="ChEBI" id="CHEBI:90615"/>
        <dbReference type="ChEBI" id="CHEBI:90616"/>
        <dbReference type="EC" id="2.1.1.72"/>
    </reaction>
</comment>
<evidence type="ECO:0000256" key="5">
    <source>
        <dbReference type="ARBA" id="ARBA00022691"/>
    </source>
</evidence>
<dbReference type="AlphaFoldDB" id="A9WFM1"/>
<keyword evidence="5" id="KW-0949">S-adenosyl-L-methionine</keyword>
<dbReference type="InterPro" id="IPR029063">
    <property type="entry name" value="SAM-dependent_MTases_sf"/>
</dbReference>
<dbReference type="Gene3D" id="1.10.1020.10">
    <property type="entry name" value="Adenine-specific Methyltransferase, Domain 2"/>
    <property type="match status" value="1"/>
</dbReference>
<evidence type="ECO:0000256" key="4">
    <source>
        <dbReference type="ARBA" id="ARBA00022679"/>
    </source>
</evidence>
<evidence type="ECO:0000256" key="3">
    <source>
        <dbReference type="ARBA" id="ARBA00022603"/>
    </source>
</evidence>
<dbReference type="RefSeq" id="WP_012256615.1">
    <property type="nucleotide sequence ID" value="NC_010175.1"/>
</dbReference>
<dbReference type="GO" id="GO:0006298">
    <property type="term" value="P:mismatch repair"/>
    <property type="evidence" value="ECO:0000318"/>
    <property type="project" value="GO_Central"/>
</dbReference>
<dbReference type="PATRIC" id="fig|324602.8.peg.825"/>
<accession>A9WFM1</accession>
<dbReference type="GO" id="GO:0043565">
    <property type="term" value="F:sequence-specific DNA binding"/>
    <property type="evidence" value="ECO:0000318"/>
    <property type="project" value="GO_Central"/>
</dbReference>
<dbReference type="STRING" id="324602.Caur_0721"/>
<dbReference type="InterPro" id="IPR023095">
    <property type="entry name" value="Ade_MeTrfase_dom_2"/>
</dbReference>
<evidence type="ECO:0000256" key="6">
    <source>
        <dbReference type="ARBA" id="ARBA00047942"/>
    </source>
</evidence>
<dbReference type="EnsemblBacteria" id="ABY33959">
    <property type="protein sequence ID" value="ABY33959"/>
    <property type="gene ID" value="Caur_0721"/>
</dbReference>
<sequence length="296" mass="34604">MPYYSPLRYPGSKRHLTLYVEKSLTINAFHPTLYIEPFTGGASVGLHLLLRQKVDKIILIDRDPWIASFWQTVFWDTQWLVDKVENAPITLEEWERIKQSDPSTTREQAWTCLFLNRTSFSGILRQEVGPLGGKTQASPYKIDCRFPRQTLIKRIQQIAARRDNVYAVWNLSWEEGLEAIRSEQRTGKLPESGLFFYLDPPFFEKADTLYRYYFQEEDHSALRDTLLNMTDKWLLSYDSAERVEYLYGEAIASQSNGTKRSNVEFLYSLSMLRERKRGKEVILSNLEILPELNGHS</sequence>
<dbReference type="EMBL" id="CP000909">
    <property type="protein sequence ID" value="ABY33959.1"/>
    <property type="molecule type" value="Genomic_DNA"/>
</dbReference>
<dbReference type="PANTHER" id="PTHR30481">
    <property type="entry name" value="DNA ADENINE METHYLASE"/>
    <property type="match status" value="1"/>
</dbReference>
<proteinExistence type="inferred from homology"/>